<dbReference type="HOGENOM" id="CLU_106591_2_0_0"/>
<dbReference type="OrthoDB" id="3173400at2"/>
<sequence>MIQNIEKQITINGLKARANNKTPDLFKIAWENFFIDNSPITEAVYAVYTNYESDYKGAFDFIVGSAGANGEEFVIPAGNYYIWDTKSENNECIAGEWQKIWTSDIKRKYTVDFEVYIPGETIKIYLAV</sequence>
<dbReference type="PANTHER" id="PTHR36444">
    <property type="entry name" value="TRANSCRIPTIONAL REGULATOR PROTEIN YOBU-RELATED"/>
    <property type="match status" value="1"/>
</dbReference>
<gene>
    <name evidence="2" type="ordered locus">Emin_1034</name>
</gene>
<dbReference type="SUPFAM" id="SSF55136">
    <property type="entry name" value="Probable bacterial effector-binding domain"/>
    <property type="match status" value="1"/>
</dbReference>
<dbReference type="AlphaFoldDB" id="B2KDJ1"/>
<dbReference type="RefSeq" id="WP_012415202.1">
    <property type="nucleotide sequence ID" value="NC_010644.1"/>
</dbReference>
<proteinExistence type="predicted"/>
<feature type="domain" description="Integron-associated effector binding protein" evidence="1">
    <location>
        <begin position="18"/>
        <end position="128"/>
    </location>
</feature>
<organism evidence="2 3">
    <name type="scientific">Elusimicrobium minutum (strain Pei191)</name>
    <dbReference type="NCBI Taxonomy" id="445932"/>
    <lineage>
        <taxon>Bacteria</taxon>
        <taxon>Pseudomonadati</taxon>
        <taxon>Elusimicrobiota</taxon>
        <taxon>Elusimicrobia</taxon>
        <taxon>Elusimicrobiales</taxon>
        <taxon>Elusimicrobiaceae</taxon>
        <taxon>Elusimicrobium</taxon>
    </lineage>
</organism>
<evidence type="ECO:0000259" key="1">
    <source>
        <dbReference type="Pfam" id="PF14526"/>
    </source>
</evidence>
<reference evidence="2 3" key="1">
    <citation type="journal article" date="2009" name="Appl. Environ. Microbiol.">
        <title>Genomic analysis of 'Elusimicrobium minutum,' the first cultivated representative of the phylum 'Elusimicrobia' (formerly termite group 1).</title>
        <authorList>
            <person name="Herlemann D.P.R."/>
            <person name="Geissinger O."/>
            <person name="Ikeda-Ohtsubo W."/>
            <person name="Kunin V."/>
            <person name="Sun H."/>
            <person name="Lapidus A."/>
            <person name="Hugenholtz P."/>
            <person name="Brune A."/>
        </authorList>
    </citation>
    <scope>NUCLEOTIDE SEQUENCE [LARGE SCALE GENOMIC DNA]</scope>
    <source>
        <strain evidence="2 3">Pei191</strain>
    </source>
</reference>
<dbReference type="STRING" id="445932.Emin_1034"/>
<dbReference type="InterPro" id="IPR053182">
    <property type="entry name" value="YobU-like_regulator"/>
</dbReference>
<accession>B2KDJ1</accession>
<name>B2KDJ1_ELUMP</name>
<keyword evidence="3" id="KW-1185">Reference proteome</keyword>
<protein>
    <recommendedName>
        <fullName evidence="1">Integron-associated effector binding protein domain-containing protein</fullName>
    </recommendedName>
</protein>
<dbReference type="Pfam" id="PF14526">
    <property type="entry name" value="Cass2"/>
    <property type="match status" value="1"/>
</dbReference>
<dbReference type="KEGG" id="emi:Emin_1034"/>
<dbReference type="Proteomes" id="UP000001029">
    <property type="component" value="Chromosome"/>
</dbReference>
<dbReference type="PANTHER" id="PTHR36444:SF2">
    <property type="entry name" value="TRANSCRIPTIONAL REGULATOR PROTEIN YOBU-RELATED"/>
    <property type="match status" value="1"/>
</dbReference>
<dbReference type="InterPro" id="IPR011256">
    <property type="entry name" value="Reg_factor_effector_dom_sf"/>
</dbReference>
<evidence type="ECO:0000313" key="3">
    <source>
        <dbReference type="Proteomes" id="UP000001029"/>
    </source>
</evidence>
<dbReference type="Gene3D" id="3.20.80.10">
    <property type="entry name" value="Regulatory factor, effector binding domain"/>
    <property type="match status" value="1"/>
</dbReference>
<dbReference type="InterPro" id="IPR029441">
    <property type="entry name" value="Cass2"/>
</dbReference>
<evidence type="ECO:0000313" key="2">
    <source>
        <dbReference type="EMBL" id="ACC98587.1"/>
    </source>
</evidence>
<dbReference type="EMBL" id="CP001055">
    <property type="protein sequence ID" value="ACC98587.1"/>
    <property type="molecule type" value="Genomic_DNA"/>
</dbReference>